<evidence type="ECO:0000256" key="1">
    <source>
        <dbReference type="SAM" id="MobiDB-lite"/>
    </source>
</evidence>
<evidence type="ECO:0000313" key="2">
    <source>
        <dbReference type="EMBL" id="KAJ1170973.1"/>
    </source>
</evidence>
<gene>
    <name evidence="2" type="ORF">NDU88_002844</name>
</gene>
<feature type="region of interest" description="Disordered" evidence="1">
    <location>
        <begin position="291"/>
        <end position="349"/>
    </location>
</feature>
<dbReference type="AlphaFoldDB" id="A0AAV7T3D0"/>
<dbReference type="InterPro" id="IPR043128">
    <property type="entry name" value="Rev_trsase/Diguanyl_cyclase"/>
</dbReference>
<dbReference type="EMBL" id="JANPWB010000007">
    <property type="protein sequence ID" value="KAJ1170973.1"/>
    <property type="molecule type" value="Genomic_DNA"/>
</dbReference>
<reference evidence="2" key="1">
    <citation type="journal article" date="2022" name="bioRxiv">
        <title>Sequencing and chromosome-scale assembly of the giantPleurodeles waltlgenome.</title>
        <authorList>
            <person name="Brown T."/>
            <person name="Elewa A."/>
            <person name="Iarovenko S."/>
            <person name="Subramanian E."/>
            <person name="Araus A.J."/>
            <person name="Petzold A."/>
            <person name="Susuki M."/>
            <person name="Suzuki K.-i.T."/>
            <person name="Hayashi T."/>
            <person name="Toyoda A."/>
            <person name="Oliveira C."/>
            <person name="Osipova E."/>
            <person name="Leigh N.D."/>
            <person name="Simon A."/>
            <person name="Yun M.H."/>
        </authorList>
    </citation>
    <scope>NUCLEOTIDE SEQUENCE</scope>
    <source>
        <strain evidence="2">20211129_DDA</strain>
        <tissue evidence="2">Liver</tissue>
    </source>
</reference>
<dbReference type="InterPro" id="IPR050951">
    <property type="entry name" value="Retrovirus_Pol_polyprotein"/>
</dbReference>
<accession>A0AAV7T3D0</accession>
<proteinExistence type="predicted"/>
<keyword evidence="3" id="KW-1185">Reference proteome</keyword>
<sequence>DKDALRSFLGLSEYYSKFMQGYATTVEPLRKLLRKNEKYMWTQEQSAVFESVKQAIAAAPWYDMREEIEVVSDESLRVKERIMAKQESNKRYADIVNRAKTKNIVQGDWVLVKKPNKEMKGESVFQTPVRVQGVTRGAVCLEGGGWRSKDDIVRLKAGQEEIIMRGSRVCGAESTDDVDEWQRHEARDVVTDDEECVNTPPMRGRIGHGSADRCEKAWRGLVDAEGQNGGGPEPAKSDSRSVMGSGQEGAGAGRGAWPWSRAWRTLNRSAPEGPTTNLCLDALRRAVLHSEKSDTTAVDGGGTTELRSRPRSGHTGGWSCSGLRGGCGPVDGRGRIALNREAPRAGAAG</sequence>
<dbReference type="Proteomes" id="UP001066276">
    <property type="component" value="Chromosome 4_1"/>
</dbReference>
<organism evidence="2 3">
    <name type="scientific">Pleurodeles waltl</name>
    <name type="common">Iberian ribbed newt</name>
    <dbReference type="NCBI Taxonomy" id="8319"/>
    <lineage>
        <taxon>Eukaryota</taxon>
        <taxon>Metazoa</taxon>
        <taxon>Chordata</taxon>
        <taxon>Craniata</taxon>
        <taxon>Vertebrata</taxon>
        <taxon>Euteleostomi</taxon>
        <taxon>Amphibia</taxon>
        <taxon>Batrachia</taxon>
        <taxon>Caudata</taxon>
        <taxon>Salamandroidea</taxon>
        <taxon>Salamandridae</taxon>
        <taxon>Pleurodelinae</taxon>
        <taxon>Pleurodeles</taxon>
    </lineage>
</organism>
<protein>
    <recommendedName>
        <fullName evidence="4">Reverse transcriptase/retrotransposon-derived protein RNase H-like domain-containing protein</fullName>
    </recommendedName>
</protein>
<name>A0AAV7T3D0_PLEWA</name>
<comment type="caution">
    <text evidence="2">The sequence shown here is derived from an EMBL/GenBank/DDBJ whole genome shotgun (WGS) entry which is preliminary data.</text>
</comment>
<evidence type="ECO:0000313" key="3">
    <source>
        <dbReference type="Proteomes" id="UP001066276"/>
    </source>
</evidence>
<dbReference type="SUPFAM" id="SSF56672">
    <property type="entry name" value="DNA/RNA polymerases"/>
    <property type="match status" value="1"/>
</dbReference>
<dbReference type="Gene3D" id="3.30.70.270">
    <property type="match status" value="1"/>
</dbReference>
<evidence type="ECO:0008006" key="4">
    <source>
        <dbReference type="Google" id="ProtNLM"/>
    </source>
</evidence>
<dbReference type="InterPro" id="IPR043502">
    <property type="entry name" value="DNA/RNA_pol_sf"/>
</dbReference>
<feature type="region of interest" description="Disordered" evidence="1">
    <location>
        <begin position="223"/>
        <end position="256"/>
    </location>
</feature>
<feature type="non-terminal residue" evidence="2">
    <location>
        <position position="349"/>
    </location>
</feature>
<dbReference type="PANTHER" id="PTHR37984:SF5">
    <property type="entry name" value="PROTEIN NYNRIN-LIKE"/>
    <property type="match status" value="1"/>
</dbReference>
<dbReference type="PANTHER" id="PTHR37984">
    <property type="entry name" value="PROTEIN CBG26694"/>
    <property type="match status" value="1"/>
</dbReference>
<feature type="non-terminal residue" evidence="2">
    <location>
        <position position="1"/>
    </location>
</feature>